<reference evidence="2 3" key="1">
    <citation type="submission" date="2016-11" db="EMBL/GenBank/DDBJ databases">
        <title>complete genome sequence of Bifidobacterium choerinum strain FMB-1.</title>
        <authorList>
            <person name="Park C.-S."/>
            <person name="Jung D.-H."/>
            <person name="Choi D.-S."/>
        </authorList>
    </citation>
    <scope>NUCLEOTIDE SEQUENCE [LARGE SCALE GENOMIC DNA]</scope>
    <source>
        <strain evidence="2 3">FMB-1</strain>
        <plasmid evidence="3">Plasmid pbc</plasmid>
    </source>
</reference>
<evidence type="ECO:0000256" key="1">
    <source>
        <dbReference type="SAM" id="MobiDB-lite"/>
    </source>
</evidence>
<proteinExistence type="predicted"/>
<protein>
    <submittedName>
        <fullName evidence="2">Uncharacterized protein</fullName>
    </submittedName>
</protein>
<dbReference type="AlphaFoldDB" id="A0A2D3D874"/>
<evidence type="ECO:0000313" key="2">
    <source>
        <dbReference type="EMBL" id="ATU21318.1"/>
    </source>
</evidence>
<sequence length="296" mass="33229">MLTLAMFSVIIFMSSLFIDSFRRLAIMMQQFRTVADVHKHILGYKSTATIKNACVAAQEHGKVVTNDDDAFLYWDDGKMRVRKHGKRAWEIDITSPQIVEWQKRGKEAALEEAKRQQKEEKAKADAGAAEKLQGVEEERDELKQEVEDLKNEIAQLKADHAAEIERINSAHANEVNQIKAACDVKLAQLEARLYKEFNEKLTARATSASAPKAAPKAAPVPNAVKATIADGEPSGGKRAKNLTIEQKEAIALEWDAYMEENPNAPLSDFAKLWLSEHNSDRSFRTIERAVKAMRNI</sequence>
<keyword evidence="2" id="KW-0614">Plasmid</keyword>
<geneLocation type="plasmid" evidence="3">
    <name>pbc</name>
</geneLocation>
<evidence type="ECO:0000313" key="3">
    <source>
        <dbReference type="Proteomes" id="UP000229907"/>
    </source>
</evidence>
<dbReference type="Proteomes" id="UP000229907">
    <property type="component" value="Plasmid pBC"/>
</dbReference>
<dbReference type="EMBL" id="CP018045">
    <property type="protein sequence ID" value="ATU21318.1"/>
    <property type="molecule type" value="Genomic_DNA"/>
</dbReference>
<dbReference type="KEGG" id="bcho:BcFMB_09250"/>
<feature type="region of interest" description="Disordered" evidence="1">
    <location>
        <begin position="115"/>
        <end position="138"/>
    </location>
</feature>
<gene>
    <name evidence="2" type="ORF">BcFMB_09250</name>
</gene>
<organism evidence="2 3">
    <name type="scientific">Bifidobacterium choerinum</name>
    <dbReference type="NCBI Taxonomy" id="35760"/>
    <lineage>
        <taxon>Bacteria</taxon>
        <taxon>Bacillati</taxon>
        <taxon>Actinomycetota</taxon>
        <taxon>Actinomycetes</taxon>
        <taxon>Bifidobacteriales</taxon>
        <taxon>Bifidobacteriaceae</taxon>
        <taxon>Bifidobacterium</taxon>
    </lineage>
</organism>
<name>A0A2D3D874_9BIFI</name>
<accession>A0A2D3D874</accession>
<feature type="compositionally biased region" description="Basic and acidic residues" evidence="1">
    <location>
        <begin position="115"/>
        <end position="124"/>
    </location>
</feature>